<dbReference type="KEGG" id="cai:Caci_1710"/>
<protein>
    <submittedName>
        <fullName evidence="2">Beta-lactamase</fullName>
    </submittedName>
</protein>
<dbReference type="RefSeq" id="WP_012785925.1">
    <property type="nucleotide sequence ID" value="NC_013131.1"/>
</dbReference>
<dbReference type="STRING" id="479433.Caci_1710"/>
<organism evidence="2 3">
    <name type="scientific">Catenulispora acidiphila (strain DSM 44928 / JCM 14897 / NBRC 102108 / NRRL B-24433 / ID139908)</name>
    <dbReference type="NCBI Taxonomy" id="479433"/>
    <lineage>
        <taxon>Bacteria</taxon>
        <taxon>Bacillati</taxon>
        <taxon>Actinomycetota</taxon>
        <taxon>Actinomycetes</taxon>
        <taxon>Catenulisporales</taxon>
        <taxon>Catenulisporaceae</taxon>
        <taxon>Catenulispora</taxon>
    </lineage>
</organism>
<dbReference type="InterPro" id="IPR050789">
    <property type="entry name" value="Diverse_Enzym_Activities"/>
</dbReference>
<evidence type="ECO:0000259" key="1">
    <source>
        <dbReference type="Pfam" id="PF00144"/>
    </source>
</evidence>
<dbReference type="SUPFAM" id="SSF56601">
    <property type="entry name" value="beta-lactamase/transpeptidase-like"/>
    <property type="match status" value="1"/>
</dbReference>
<reference evidence="2 3" key="1">
    <citation type="journal article" date="2009" name="Stand. Genomic Sci.">
        <title>Complete genome sequence of Catenulispora acidiphila type strain (ID 139908).</title>
        <authorList>
            <person name="Copeland A."/>
            <person name="Lapidus A."/>
            <person name="Glavina Del Rio T."/>
            <person name="Nolan M."/>
            <person name="Lucas S."/>
            <person name="Chen F."/>
            <person name="Tice H."/>
            <person name="Cheng J.F."/>
            <person name="Bruce D."/>
            <person name="Goodwin L."/>
            <person name="Pitluck S."/>
            <person name="Mikhailova N."/>
            <person name="Pati A."/>
            <person name="Ivanova N."/>
            <person name="Mavromatis K."/>
            <person name="Chen A."/>
            <person name="Palaniappan K."/>
            <person name="Chain P."/>
            <person name="Land M."/>
            <person name="Hauser L."/>
            <person name="Chang Y.J."/>
            <person name="Jeffries C.D."/>
            <person name="Chertkov O."/>
            <person name="Brettin T."/>
            <person name="Detter J.C."/>
            <person name="Han C."/>
            <person name="Ali Z."/>
            <person name="Tindall B.J."/>
            <person name="Goker M."/>
            <person name="Bristow J."/>
            <person name="Eisen J.A."/>
            <person name="Markowitz V."/>
            <person name="Hugenholtz P."/>
            <person name="Kyrpides N.C."/>
            <person name="Klenk H.P."/>
        </authorList>
    </citation>
    <scope>NUCLEOTIDE SEQUENCE [LARGE SCALE GENOMIC DNA]</scope>
    <source>
        <strain evidence="3">DSM 44928 / JCM 14897 / NBRC 102108 / NRRL B-24433 / ID139908</strain>
    </source>
</reference>
<feature type="domain" description="Beta-lactamase-related" evidence="1">
    <location>
        <begin position="11"/>
        <end position="334"/>
    </location>
</feature>
<keyword evidence="3" id="KW-1185">Reference proteome</keyword>
<dbReference type="Proteomes" id="UP000000851">
    <property type="component" value="Chromosome"/>
</dbReference>
<dbReference type="InParanoid" id="C7QBQ4"/>
<dbReference type="OrthoDB" id="262125at2"/>
<evidence type="ECO:0000313" key="2">
    <source>
        <dbReference type="EMBL" id="ACU70631.1"/>
    </source>
</evidence>
<dbReference type="PANTHER" id="PTHR43283:SF3">
    <property type="entry name" value="BETA-LACTAMASE FAMILY PROTEIN (AFU_ORTHOLOGUE AFUA_5G07500)"/>
    <property type="match status" value="1"/>
</dbReference>
<dbReference type="PANTHER" id="PTHR43283">
    <property type="entry name" value="BETA-LACTAMASE-RELATED"/>
    <property type="match status" value="1"/>
</dbReference>
<dbReference type="EMBL" id="CP001700">
    <property type="protein sequence ID" value="ACU70631.1"/>
    <property type="molecule type" value="Genomic_DNA"/>
</dbReference>
<accession>C7QBQ4</accession>
<gene>
    <name evidence="2" type="ordered locus">Caci_1710</name>
</gene>
<dbReference type="Pfam" id="PF00144">
    <property type="entry name" value="Beta-lactamase"/>
    <property type="match status" value="1"/>
</dbReference>
<evidence type="ECO:0000313" key="3">
    <source>
        <dbReference type="Proteomes" id="UP000000851"/>
    </source>
</evidence>
<dbReference type="InterPro" id="IPR001466">
    <property type="entry name" value="Beta-lactam-related"/>
</dbReference>
<dbReference type="Gene3D" id="3.40.710.10">
    <property type="entry name" value="DD-peptidase/beta-lactamase superfamily"/>
    <property type="match status" value="1"/>
</dbReference>
<dbReference type="eggNOG" id="COG1680">
    <property type="taxonomic scope" value="Bacteria"/>
</dbReference>
<proteinExistence type="predicted"/>
<dbReference type="HOGENOM" id="CLU_020027_13_1_11"/>
<dbReference type="AlphaFoldDB" id="C7QBQ4"/>
<dbReference type="InterPro" id="IPR012338">
    <property type="entry name" value="Beta-lactam/transpept-like"/>
</dbReference>
<name>C7QBQ4_CATAD</name>
<sequence>MASQGTAQELAAFVAEAAKAYDVPGVSVGVLLDGREYFTSVDVDERTLFHIASVTKSFTATALMRLAAEGRIDLEAPVRTYVPELKLADETHAARITVRNLLDHTGGLEWNLIDTGSGTGTDSGTADGDGSLAAFVAKLVALPLIAEPGVRASYSQAGYNLLGRVIEKVTGQSYERAVAELVLTPLGLIDTVFDLDDVMVRTFAVGHNRDADGVLHAATPWKSYPAGTHGNNPGGGGVSCAADLLRWARFHLGEQVGAAEQVLSVEARRAMREPKSELRGSTLGDAFGFGWFLNEIGGVRTFGHGGSGNGQFAELLAVPERGFAIAVLSNATEGYQLNQDIVKWALEHFLAVVEQDPEPVAYDADRNRAVVGRYEIDAMNLDIADDGEHLTLAVGIKPEIRAASDADMPPDYPAAAMGFLAADGDDYIITEGGLKGQRGVFARDESGAIVGIDIAGRLFGRAG</sequence>